<accession>A0A7G9S0G0</accession>
<feature type="binding site" evidence="12">
    <location>
        <begin position="30"/>
        <end position="37"/>
    </location>
    <ligand>
        <name>ATP</name>
        <dbReference type="ChEBI" id="CHEBI:30616"/>
    </ligand>
</feature>
<evidence type="ECO:0000256" key="7">
    <source>
        <dbReference type="ARBA" id="ARBA00022763"/>
    </source>
</evidence>
<keyword evidence="8 12" id="KW-0067">ATP-binding</keyword>
<keyword evidence="7 12" id="KW-0227">DNA damage</keyword>
<dbReference type="PANTHER" id="PTHR32182:SF0">
    <property type="entry name" value="DNA REPLICATION AND REPAIR PROTEIN RECF"/>
    <property type="match status" value="1"/>
</dbReference>
<dbReference type="InterPro" id="IPR042174">
    <property type="entry name" value="RecF_2"/>
</dbReference>
<name>A0A7G9S0G0_9FIRM</name>
<dbReference type="Gene3D" id="1.20.1050.90">
    <property type="entry name" value="RecF/RecN/SMC, N-terminal domain"/>
    <property type="match status" value="1"/>
</dbReference>
<evidence type="ECO:0000256" key="1">
    <source>
        <dbReference type="ARBA" id="ARBA00004496"/>
    </source>
</evidence>
<feature type="domain" description="RecF/RecN/SMC N-terminal" evidence="14">
    <location>
        <begin position="3"/>
        <end position="352"/>
    </location>
</feature>
<keyword evidence="4 12" id="KW-0963">Cytoplasm</keyword>
<dbReference type="Gene3D" id="3.40.50.300">
    <property type="entry name" value="P-loop containing nucleotide triphosphate hydrolases"/>
    <property type="match status" value="1"/>
</dbReference>
<organism evidence="15 16">
    <name type="scientific">Erysipelothrix inopinata</name>
    <dbReference type="NCBI Taxonomy" id="225084"/>
    <lineage>
        <taxon>Bacteria</taxon>
        <taxon>Bacillati</taxon>
        <taxon>Bacillota</taxon>
        <taxon>Erysipelotrichia</taxon>
        <taxon>Erysipelotrichales</taxon>
        <taxon>Erysipelotrichaceae</taxon>
        <taxon>Erysipelothrix</taxon>
    </lineage>
</organism>
<dbReference type="GO" id="GO:0009432">
    <property type="term" value="P:SOS response"/>
    <property type="evidence" value="ECO:0007669"/>
    <property type="project" value="UniProtKB-UniRule"/>
</dbReference>
<protein>
    <recommendedName>
        <fullName evidence="3 12">DNA replication and repair protein RecF</fullName>
    </recommendedName>
</protein>
<dbReference type="GO" id="GO:0000731">
    <property type="term" value="P:DNA synthesis involved in DNA repair"/>
    <property type="evidence" value="ECO:0007669"/>
    <property type="project" value="TreeGrafter"/>
</dbReference>
<dbReference type="InterPro" id="IPR018078">
    <property type="entry name" value="DNA-binding_RecF_CS"/>
</dbReference>
<keyword evidence="5 12" id="KW-0235">DNA replication</keyword>
<sequence>MRIDAVELKTFRNIAHLKLSFDDNLIIFVGDNGQGKTNIIESFVYLASGRSFRTAKDHHLIQRNAEFSKIDAHVLKDNKVNQLQVVLSEFGKYMTVNQRSLKKASEFLGHCNIVLFAPDDLNFFIDSPKNRRKNIDYELGKLSRHYLDYLSKVNHIISERNSYLKTNSVDEDFLDILTDNLILNSIPIIEQRKRFCESLNPLIAKYYKLFSESDDTIRLNYESQFNKGESLDATYLKQKYNDSIRRDRQFGLTHVGVHRDDFVFEINDVVVSQVASQGQKRMIMLAYKFAIIELVKDLIGEYPILCLDDLFSELDMTRRRLVLDTLPDAMQVFITTTDTSFVQTRKKHVIYRIKDGNGMKEVSHDE</sequence>
<dbReference type="EMBL" id="CP060715">
    <property type="protein sequence ID" value="QNN61335.1"/>
    <property type="molecule type" value="Genomic_DNA"/>
</dbReference>
<dbReference type="GO" id="GO:0005737">
    <property type="term" value="C:cytoplasm"/>
    <property type="evidence" value="ECO:0007669"/>
    <property type="project" value="UniProtKB-SubCell"/>
</dbReference>
<keyword evidence="10 12" id="KW-0234">DNA repair</keyword>
<dbReference type="Pfam" id="PF02463">
    <property type="entry name" value="SMC_N"/>
    <property type="match status" value="1"/>
</dbReference>
<evidence type="ECO:0000256" key="4">
    <source>
        <dbReference type="ARBA" id="ARBA00022490"/>
    </source>
</evidence>
<dbReference type="RefSeq" id="WP_187534536.1">
    <property type="nucleotide sequence ID" value="NZ_CP060715.1"/>
</dbReference>
<keyword evidence="11 12" id="KW-0742">SOS response</keyword>
<evidence type="ECO:0000256" key="12">
    <source>
        <dbReference type="HAMAP-Rule" id="MF_00365"/>
    </source>
</evidence>
<keyword evidence="16" id="KW-1185">Reference proteome</keyword>
<evidence type="ECO:0000256" key="3">
    <source>
        <dbReference type="ARBA" id="ARBA00020170"/>
    </source>
</evidence>
<dbReference type="NCBIfam" id="TIGR00611">
    <property type="entry name" value="recf"/>
    <property type="match status" value="1"/>
</dbReference>
<evidence type="ECO:0000256" key="5">
    <source>
        <dbReference type="ARBA" id="ARBA00022705"/>
    </source>
</evidence>
<comment type="similarity">
    <text evidence="2 12 13">Belongs to the RecF family.</text>
</comment>
<dbReference type="HAMAP" id="MF_00365">
    <property type="entry name" value="RecF"/>
    <property type="match status" value="1"/>
</dbReference>
<gene>
    <name evidence="12 15" type="primary">recF</name>
    <name evidence="15" type="ORF">H9L01_02920</name>
</gene>
<reference evidence="15 16" key="1">
    <citation type="submission" date="2020-08" db="EMBL/GenBank/DDBJ databases">
        <title>Genome sequence of Erysipelothrix inopinata DSM 15511T.</title>
        <authorList>
            <person name="Hyun D.-W."/>
            <person name="Bae J.-W."/>
        </authorList>
    </citation>
    <scope>NUCLEOTIDE SEQUENCE [LARGE SCALE GENOMIC DNA]</scope>
    <source>
        <strain evidence="15 16">DSM 15511</strain>
    </source>
</reference>
<evidence type="ECO:0000256" key="9">
    <source>
        <dbReference type="ARBA" id="ARBA00023125"/>
    </source>
</evidence>
<comment type="function">
    <text evidence="12 13">The RecF protein is involved in DNA metabolism; it is required for DNA replication and normal SOS inducibility. RecF binds preferentially to single-stranded, linear DNA. It also seems to bind ATP.</text>
</comment>
<dbReference type="GO" id="GO:0006260">
    <property type="term" value="P:DNA replication"/>
    <property type="evidence" value="ECO:0007669"/>
    <property type="project" value="UniProtKB-UniRule"/>
</dbReference>
<dbReference type="GO" id="GO:0005524">
    <property type="term" value="F:ATP binding"/>
    <property type="evidence" value="ECO:0007669"/>
    <property type="project" value="UniProtKB-UniRule"/>
</dbReference>
<dbReference type="PANTHER" id="PTHR32182">
    <property type="entry name" value="DNA REPLICATION AND REPAIR PROTEIN RECF"/>
    <property type="match status" value="1"/>
</dbReference>
<proteinExistence type="inferred from homology"/>
<evidence type="ECO:0000313" key="15">
    <source>
        <dbReference type="EMBL" id="QNN61335.1"/>
    </source>
</evidence>
<evidence type="ECO:0000256" key="2">
    <source>
        <dbReference type="ARBA" id="ARBA00008016"/>
    </source>
</evidence>
<dbReference type="InterPro" id="IPR003395">
    <property type="entry name" value="RecF/RecN/SMC_N"/>
</dbReference>
<dbReference type="AlphaFoldDB" id="A0A7G9S0G0"/>
<dbReference type="GO" id="GO:0006302">
    <property type="term" value="P:double-strand break repair"/>
    <property type="evidence" value="ECO:0007669"/>
    <property type="project" value="TreeGrafter"/>
</dbReference>
<evidence type="ECO:0000256" key="13">
    <source>
        <dbReference type="RuleBase" id="RU000578"/>
    </source>
</evidence>
<evidence type="ECO:0000256" key="11">
    <source>
        <dbReference type="ARBA" id="ARBA00023236"/>
    </source>
</evidence>
<dbReference type="InterPro" id="IPR027417">
    <property type="entry name" value="P-loop_NTPase"/>
</dbReference>
<dbReference type="KEGG" id="eio:H9L01_02920"/>
<evidence type="ECO:0000256" key="6">
    <source>
        <dbReference type="ARBA" id="ARBA00022741"/>
    </source>
</evidence>
<keyword evidence="6 12" id="KW-0547">Nucleotide-binding</keyword>
<keyword evidence="9 12" id="KW-0238">DNA-binding</keyword>
<evidence type="ECO:0000259" key="14">
    <source>
        <dbReference type="Pfam" id="PF02463"/>
    </source>
</evidence>
<comment type="subcellular location">
    <subcellularLocation>
        <location evidence="1 12 13">Cytoplasm</location>
    </subcellularLocation>
</comment>
<evidence type="ECO:0000256" key="8">
    <source>
        <dbReference type="ARBA" id="ARBA00022840"/>
    </source>
</evidence>
<dbReference type="Proteomes" id="UP000515928">
    <property type="component" value="Chromosome"/>
</dbReference>
<evidence type="ECO:0000256" key="10">
    <source>
        <dbReference type="ARBA" id="ARBA00023204"/>
    </source>
</evidence>
<dbReference type="InterPro" id="IPR001238">
    <property type="entry name" value="DNA-binding_RecF"/>
</dbReference>
<evidence type="ECO:0000313" key="16">
    <source>
        <dbReference type="Proteomes" id="UP000515928"/>
    </source>
</evidence>
<dbReference type="PROSITE" id="PS00618">
    <property type="entry name" value="RECF_2"/>
    <property type="match status" value="1"/>
</dbReference>
<dbReference type="SUPFAM" id="SSF52540">
    <property type="entry name" value="P-loop containing nucleoside triphosphate hydrolases"/>
    <property type="match status" value="1"/>
</dbReference>
<dbReference type="GO" id="GO:0003697">
    <property type="term" value="F:single-stranded DNA binding"/>
    <property type="evidence" value="ECO:0007669"/>
    <property type="project" value="UniProtKB-UniRule"/>
</dbReference>